<organism evidence="7 8">
    <name type="scientific">Pelagicoccus albus</name>
    <dbReference type="NCBI Taxonomy" id="415222"/>
    <lineage>
        <taxon>Bacteria</taxon>
        <taxon>Pseudomonadati</taxon>
        <taxon>Verrucomicrobiota</taxon>
        <taxon>Opitutia</taxon>
        <taxon>Puniceicoccales</taxon>
        <taxon>Pelagicoccaceae</taxon>
        <taxon>Pelagicoccus</taxon>
    </lineage>
</organism>
<comment type="caution">
    <text evidence="7">The sequence shown here is derived from an EMBL/GenBank/DDBJ whole genome shotgun (WGS) entry which is preliminary data.</text>
</comment>
<dbReference type="InterPro" id="IPR016171">
    <property type="entry name" value="Vanillyl_alc_oxidase_C-sub2"/>
</dbReference>
<dbReference type="Gene3D" id="3.30.70.2740">
    <property type="match status" value="1"/>
</dbReference>
<dbReference type="InterPro" id="IPR016166">
    <property type="entry name" value="FAD-bd_PCMH"/>
</dbReference>
<keyword evidence="4" id="KW-0274">FAD</keyword>
<dbReference type="InterPro" id="IPR016164">
    <property type="entry name" value="FAD-linked_Oxase-like_C"/>
</dbReference>
<keyword evidence="8" id="KW-1185">Reference proteome</keyword>
<evidence type="ECO:0000256" key="4">
    <source>
        <dbReference type="ARBA" id="ARBA00022827"/>
    </source>
</evidence>
<dbReference type="FunFam" id="1.10.45.10:FF:000001">
    <property type="entry name" value="D-lactate dehydrogenase mitochondrial"/>
    <property type="match status" value="1"/>
</dbReference>
<dbReference type="InterPro" id="IPR051914">
    <property type="entry name" value="FAD-linked_OxidoTrans_Type4"/>
</dbReference>
<dbReference type="PANTHER" id="PTHR42934:SF2">
    <property type="entry name" value="GLYCOLATE OXIDASE SUBUNIT GLCD"/>
    <property type="match status" value="1"/>
</dbReference>
<dbReference type="PROSITE" id="PS51387">
    <property type="entry name" value="FAD_PCMH"/>
    <property type="match status" value="1"/>
</dbReference>
<dbReference type="GO" id="GO:0016491">
    <property type="term" value="F:oxidoreductase activity"/>
    <property type="evidence" value="ECO:0007669"/>
    <property type="project" value="UniProtKB-KW"/>
</dbReference>
<proteinExistence type="inferred from homology"/>
<dbReference type="Pfam" id="PF01565">
    <property type="entry name" value="FAD_binding_4"/>
    <property type="match status" value="1"/>
</dbReference>
<dbReference type="FunFam" id="3.30.70.2740:FF:000001">
    <property type="entry name" value="D-lactate dehydrogenase mitochondrial"/>
    <property type="match status" value="1"/>
</dbReference>
<evidence type="ECO:0000256" key="5">
    <source>
        <dbReference type="ARBA" id="ARBA00023002"/>
    </source>
</evidence>
<dbReference type="RefSeq" id="WP_185661931.1">
    <property type="nucleotide sequence ID" value="NZ_CAWPOO010000013.1"/>
</dbReference>
<dbReference type="AlphaFoldDB" id="A0A7X1EA69"/>
<dbReference type="GO" id="GO:0071949">
    <property type="term" value="F:FAD binding"/>
    <property type="evidence" value="ECO:0007669"/>
    <property type="project" value="InterPro"/>
</dbReference>
<evidence type="ECO:0000259" key="6">
    <source>
        <dbReference type="PROSITE" id="PS51387"/>
    </source>
</evidence>
<comment type="cofactor">
    <cofactor evidence="1">
        <name>FAD</name>
        <dbReference type="ChEBI" id="CHEBI:57692"/>
    </cofactor>
</comment>
<dbReference type="Pfam" id="PF02913">
    <property type="entry name" value="FAD-oxidase_C"/>
    <property type="match status" value="1"/>
</dbReference>
<dbReference type="InterPro" id="IPR004113">
    <property type="entry name" value="FAD-bd_oxidored_4_C"/>
</dbReference>
<sequence>MSELEKRLKEIVGTENVLTKIADVYPYGFDGTATLKQRPAAVVFPANSEEVSALVKLAQGLKTPIVTRGSGTGLSGGSVPVVGCIVLCLLRMDSILELDTANLTLFAESGVVTQKIFETAESAGLFYPPDPGSMKVSTIGGNVAENSGGLRGLKYGVTRDYVMGMEVVLADGSICWLGNKCVKDVAGYNLKDLFIGSEGTLGIITKTLLKLLPKPGARETLLVTYDRMEKAADTVSAIIANQIIPCTLEFLDRKTIQCVEDFAKVGLPLDADAVLLIESDGHSAAVADEAARIEEIAKQNEALKVVRTSDPVEAAKLATARRSAFSALARIRPTTILEDATVPRSELGKMIRFIQDLAARTGLEIATFGHFGDGNLHPTFLTDERDEEEMHRVEEAMKEIFDYALSLGGTITGEHGVGLAKKGFLEQQLGGDSYALLGMIKKSLDPMGILNPGKIF</sequence>
<dbReference type="EMBL" id="JACHVC010000013">
    <property type="protein sequence ID" value="MBC2608076.1"/>
    <property type="molecule type" value="Genomic_DNA"/>
</dbReference>
<dbReference type="Gene3D" id="3.30.465.10">
    <property type="match status" value="1"/>
</dbReference>
<dbReference type="InterPro" id="IPR016169">
    <property type="entry name" value="FAD-bd_PCMH_sub2"/>
</dbReference>
<comment type="similarity">
    <text evidence="2">Belongs to the FAD-binding oxidoreductase/transferase type 4 family.</text>
</comment>
<dbReference type="PANTHER" id="PTHR42934">
    <property type="entry name" value="GLYCOLATE OXIDASE SUBUNIT GLCD"/>
    <property type="match status" value="1"/>
</dbReference>
<evidence type="ECO:0000256" key="3">
    <source>
        <dbReference type="ARBA" id="ARBA00022630"/>
    </source>
</evidence>
<dbReference type="Proteomes" id="UP000526501">
    <property type="component" value="Unassembled WGS sequence"/>
</dbReference>
<evidence type="ECO:0000256" key="2">
    <source>
        <dbReference type="ARBA" id="ARBA00008000"/>
    </source>
</evidence>
<keyword evidence="5" id="KW-0560">Oxidoreductase</keyword>
<keyword evidence="3" id="KW-0285">Flavoprotein</keyword>
<protein>
    <submittedName>
        <fullName evidence="7">FAD-binding protein</fullName>
    </submittedName>
</protein>
<evidence type="ECO:0000313" key="8">
    <source>
        <dbReference type="Proteomes" id="UP000526501"/>
    </source>
</evidence>
<dbReference type="SUPFAM" id="SSF55103">
    <property type="entry name" value="FAD-linked oxidases, C-terminal domain"/>
    <property type="match status" value="1"/>
</dbReference>
<dbReference type="InterPro" id="IPR006094">
    <property type="entry name" value="Oxid_FAD_bind_N"/>
</dbReference>
<dbReference type="Gene3D" id="1.10.45.10">
    <property type="entry name" value="Vanillyl-alcohol Oxidase, Chain A, domain 4"/>
    <property type="match status" value="1"/>
</dbReference>
<dbReference type="InterPro" id="IPR036318">
    <property type="entry name" value="FAD-bd_PCMH-like_sf"/>
</dbReference>
<gene>
    <name evidence="7" type="ORF">H5P27_18625</name>
</gene>
<dbReference type="SUPFAM" id="SSF56176">
    <property type="entry name" value="FAD-binding/transporter-associated domain-like"/>
    <property type="match status" value="1"/>
</dbReference>
<evidence type="ECO:0000256" key="1">
    <source>
        <dbReference type="ARBA" id="ARBA00001974"/>
    </source>
</evidence>
<name>A0A7X1EA69_9BACT</name>
<evidence type="ECO:0000313" key="7">
    <source>
        <dbReference type="EMBL" id="MBC2608076.1"/>
    </source>
</evidence>
<reference evidence="7 8" key="1">
    <citation type="submission" date="2020-07" db="EMBL/GenBank/DDBJ databases">
        <authorList>
            <person name="Feng X."/>
        </authorList>
    </citation>
    <scope>NUCLEOTIDE SEQUENCE [LARGE SCALE GENOMIC DNA]</scope>
    <source>
        <strain evidence="7 8">JCM23202</strain>
    </source>
</reference>
<feature type="domain" description="FAD-binding PCMH-type" evidence="6">
    <location>
        <begin position="35"/>
        <end position="214"/>
    </location>
</feature>
<accession>A0A7X1EA69</accession>